<dbReference type="HOGENOM" id="CLU_035402_0_2_5"/>
<evidence type="ECO:0000256" key="1">
    <source>
        <dbReference type="SAM" id="SignalP"/>
    </source>
</evidence>
<feature type="domain" description="Transglycosylase SLT" evidence="3">
    <location>
        <begin position="30"/>
        <end position="323"/>
    </location>
</feature>
<feature type="domain" description="Peptidoglycan binding-like" evidence="2">
    <location>
        <begin position="347"/>
        <end position="400"/>
    </location>
</feature>
<dbReference type="Proteomes" id="UP000001302">
    <property type="component" value="Chromosome"/>
</dbReference>
<reference evidence="5" key="1">
    <citation type="submission" date="2010-08" db="EMBL/GenBank/DDBJ databases">
        <title>Genome sequence of Parvularcula bermudensis HTCC2503.</title>
        <authorList>
            <person name="Kang D.-M."/>
            <person name="Oh H.-M."/>
            <person name="Cho J.-C."/>
        </authorList>
    </citation>
    <scope>NUCLEOTIDE SEQUENCE [LARGE SCALE GENOMIC DNA]</scope>
    <source>
        <strain evidence="5">ATCC BAA-594 / HTCC2503 / KCTC 12087</strain>
    </source>
</reference>
<dbReference type="Gene3D" id="1.10.8.350">
    <property type="entry name" value="Bacterial muramidase"/>
    <property type="match status" value="1"/>
</dbReference>
<dbReference type="SUPFAM" id="SSF47090">
    <property type="entry name" value="PGBD-like"/>
    <property type="match status" value="1"/>
</dbReference>
<dbReference type="AlphaFoldDB" id="E0TI25"/>
<protein>
    <recommendedName>
        <fullName evidence="6">Lytic murein transglycosylase</fullName>
    </recommendedName>
</protein>
<dbReference type="NCBIfam" id="TIGR02283">
    <property type="entry name" value="MltB_2"/>
    <property type="match status" value="1"/>
</dbReference>
<dbReference type="STRING" id="314260.PB2503_06492"/>
<dbReference type="Pfam" id="PF13406">
    <property type="entry name" value="SLT_2"/>
    <property type="match status" value="1"/>
</dbReference>
<dbReference type="SUPFAM" id="SSF53955">
    <property type="entry name" value="Lysozyme-like"/>
    <property type="match status" value="1"/>
</dbReference>
<organism evidence="4 5">
    <name type="scientific">Parvularcula bermudensis (strain ATCC BAA-594 / HTCC2503 / KCTC 12087)</name>
    <dbReference type="NCBI Taxonomy" id="314260"/>
    <lineage>
        <taxon>Bacteria</taxon>
        <taxon>Pseudomonadati</taxon>
        <taxon>Pseudomonadota</taxon>
        <taxon>Alphaproteobacteria</taxon>
        <taxon>Parvularculales</taxon>
        <taxon>Parvularculaceae</taxon>
        <taxon>Parvularcula</taxon>
    </lineage>
</organism>
<sequence length="403" mass="43414">MISFATALLATILTGNAAAAGSAAQSTENFDDFRSEFRQEAIGQGIDPAVYDREMRAATPLAVVLERNSNQPEFSRPIWAYLDSAVSDTRIANGIAATQRQAAQLDAIEAEYGVDKEIIGAIWGLESSYGAILGDYDIISATATLAYQGRRQSYGRSQLIGALKILQNGYADRSQLKGSWAGAMGQTQFIPTTYLSYAVDEDGDGKRDLWGSYGDVFASTANYLSRSGYEVNAPWGFEVRLPQDFDYATANLQTKRSVGEWLSRGVEAPAARLGKTVDLNTTASIIVPAGAAGPAFMVFDNFRAIMRYNNSTAYALGIGLLSDAIAGRQSALSTQWPRDDRSLSLTERKSLQQTLKERGYDPGPVDGIIGAGTKAALRAWQRDQGLPADGYASARTLSVLSMN</sequence>
<evidence type="ECO:0008006" key="6">
    <source>
        <dbReference type="Google" id="ProtNLM"/>
    </source>
</evidence>
<reference evidence="4 5" key="2">
    <citation type="journal article" date="2011" name="J. Bacteriol.">
        <title>Complete genome sequence of strain HTCC2503T of Parvularcula bermudensis, the type species of the order "Parvularculales" in the class Alphaproteobacteria.</title>
        <authorList>
            <person name="Oh H.M."/>
            <person name="Kang I."/>
            <person name="Vergin K.L."/>
            <person name="Kang D."/>
            <person name="Rhee K.H."/>
            <person name="Giovannoni S.J."/>
            <person name="Cho J.C."/>
        </authorList>
    </citation>
    <scope>NUCLEOTIDE SEQUENCE [LARGE SCALE GENOMIC DNA]</scope>
    <source>
        <strain evidence="5">ATCC BAA-594 / HTCC2503 / KCTC 12087</strain>
    </source>
</reference>
<dbReference type="PANTHER" id="PTHR30163">
    <property type="entry name" value="MEMBRANE-BOUND LYTIC MUREIN TRANSGLYCOSYLASE B"/>
    <property type="match status" value="1"/>
</dbReference>
<dbReference type="PANTHER" id="PTHR30163:SF8">
    <property type="entry name" value="LYTIC MUREIN TRANSGLYCOSYLASE"/>
    <property type="match status" value="1"/>
</dbReference>
<dbReference type="KEGG" id="pbr:PB2503_06492"/>
<keyword evidence="5" id="KW-1185">Reference proteome</keyword>
<dbReference type="eggNOG" id="COG2951">
    <property type="taxonomic scope" value="Bacteria"/>
</dbReference>
<name>E0TI25_PARBH</name>
<feature type="signal peptide" evidence="1">
    <location>
        <begin position="1"/>
        <end position="19"/>
    </location>
</feature>
<dbReference type="CDD" id="cd13399">
    <property type="entry name" value="Slt35-like"/>
    <property type="match status" value="1"/>
</dbReference>
<dbReference type="InterPro" id="IPR002477">
    <property type="entry name" value="Peptidoglycan-bd-like"/>
</dbReference>
<dbReference type="Gene3D" id="1.10.101.10">
    <property type="entry name" value="PGBD-like superfamily/PGBD"/>
    <property type="match status" value="1"/>
</dbReference>
<dbReference type="eggNOG" id="COG3409">
    <property type="taxonomic scope" value="Bacteria"/>
</dbReference>
<evidence type="ECO:0000259" key="2">
    <source>
        <dbReference type="Pfam" id="PF01471"/>
    </source>
</evidence>
<dbReference type="InterPro" id="IPR023346">
    <property type="entry name" value="Lysozyme-like_dom_sf"/>
</dbReference>
<dbReference type="EMBL" id="CP002156">
    <property type="protein sequence ID" value="ADM09364.1"/>
    <property type="molecule type" value="Genomic_DNA"/>
</dbReference>
<accession>E0TI25</accession>
<dbReference type="InterPro" id="IPR036365">
    <property type="entry name" value="PGBD-like_sf"/>
</dbReference>
<gene>
    <name evidence="4" type="ordered locus">PB2503_06492</name>
</gene>
<dbReference type="GO" id="GO:0008933">
    <property type="term" value="F:peptidoglycan lytic transglycosylase activity"/>
    <property type="evidence" value="ECO:0007669"/>
    <property type="project" value="TreeGrafter"/>
</dbReference>
<dbReference type="InterPro" id="IPR031304">
    <property type="entry name" value="SLT_2"/>
</dbReference>
<dbReference type="Gene3D" id="1.10.530.10">
    <property type="match status" value="1"/>
</dbReference>
<evidence type="ECO:0000313" key="4">
    <source>
        <dbReference type="EMBL" id="ADM09364.1"/>
    </source>
</evidence>
<dbReference type="InterPro" id="IPR043426">
    <property type="entry name" value="MltB-like"/>
</dbReference>
<dbReference type="InterPro" id="IPR036366">
    <property type="entry name" value="PGBDSf"/>
</dbReference>
<proteinExistence type="predicted"/>
<feature type="chain" id="PRO_5003140776" description="Lytic murein transglycosylase" evidence="1">
    <location>
        <begin position="20"/>
        <end position="403"/>
    </location>
</feature>
<dbReference type="CAZy" id="GH103">
    <property type="family name" value="Glycoside Hydrolase Family 103"/>
</dbReference>
<dbReference type="InterPro" id="IPR011970">
    <property type="entry name" value="MltB_2"/>
</dbReference>
<dbReference type="GO" id="GO:0009253">
    <property type="term" value="P:peptidoglycan catabolic process"/>
    <property type="evidence" value="ECO:0007669"/>
    <property type="project" value="TreeGrafter"/>
</dbReference>
<keyword evidence="1" id="KW-0732">Signal</keyword>
<evidence type="ECO:0000313" key="5">
    <source>
        <dbReference type="Proteomes" id="UP000001302"/>
    </source>
</evidence>
<evidence type="ECO:0000259" key="3">
    <source>
        <dbReference type="Pfam" id="PF13406"/>
    </source>
</evidence>
<dbReference type="Pfam" id="PF01471">
    <property type="entry name" value="PG_binding_1"/>
    <property type="match status" value="1"/>
</dbReference>